<proteinExistence type="predicted"/>
<dbReference type="Proteomes" id="UP000270224">
    <property type="component" value="Unassembled WGS sequence"/>
</dbReference>
<dbReference type="AlphaFoldDB" id="A0A3N0WXI7"/>
<organism evidence="1 2">
    <name type="scientific">Kaistella daneshvariae</name>
    <dbReference type="NCBI Taxonomy" id="2487074"/>
    <lineage>
        <taxon>Bacteria</taxon>
        <taxon>Pseudomonadati</taxon>
        <taxon>Bacteroidota</taxon>
        <taxon>Flavobacteriia</taxon>
        <taxon>Flavobacteriales</taxon>
        <taxon>Weeksellaceae</taxon>
        <taxon>Chryseobacterium group</taxon>
        <taxon>Kaistella</taxon>
    </lineage>
</organism>
<accession>A0A3N0WXI7</accession>
<name>A0A3N0WXI7_9FLAO</name>
<sequence length="67" mass="7658">MGAISGCHYSLPDKSGELKQAVPSGARTVSRNFWFIYVDHFFPRVIFKKIALFAANFFNHKATKVFF</sequence>
<evidence type="ECO:0000313" key="2">
    <source>
        <dbReference type="Proteomes" id="UP000270224"/>
    </source>
</evidence>
<reference evidence="2" key="1">
    <citation type="submission" date="2018-11" db="EMBL/GenBank/DDBJ databases">
        <title>Proposal to divide the Flavobacteriaceae and reorganize its genera based on Amino Acid Identity values calculated from whole genome sequences.</title>
        <authorList>
            <person name="Nicholson A.C."/>
            <person name="Gulvik C.A."/>
            <person name="Whitney A.M."/>
            <person name="Humrighouse B.W."/>
            <person name="Bell M."/>
            <person name="Holmens B."/>
            <person name="Steigerwalt A."/>
            <person name="Villarma A."/>
            <person name="Sheth M."/>
            <person name="Batra D."/>
            <person name="Pryor J."/>
            <person name="Bernardet J.-F."/>
            <person name="Hugo C."/>
            <person name="Kampfer P."/>
            <person name="Newman J."/>
            <person name="Mcquiston J.R."/>
        </authorList>
    </citation>
    <scope>NUCLEOTIDE SEQUENCE [LARGE SCALE GENOMIC DNA]</scope>
    <source>
        <strain evidence="2">H3056</strain>
    </source>
</reference>
<gene>
    <name evidence="1" type="ORF">EGI11_05045</name>
</gene>
<dbReference type="EMBL" id="RJUG01000003">
    <property type="protein sequence ID" value="ROI08799.1"/>
    <property type="molecule type" value="Genomic_DNA"/>
</dbReference>
<protein>
    <submittedName>
        <fullName evidence="1">Uncharacterized protein</fullName>
    </submittedName>
</protein>
<evidence type="ECO:0000313" key="1">
    <source>
        <dbReference type="EMBL" id="ROI08799.1"/>
    </source>
</evidence>
<comment type="caution">
    <text evidence="1">The sequence shown here is derived from an EMBL/GenBank/DDBJ whole genome shotgun (WGS) entry which is preliminary data.</text>
</comment>